<dbReference type="InterPro" id="IPR023346">
    <property type="entry name" value="Lysozyme-like_dom_sf"/>
</dbReference>
<evidence type="ECO:0000259" key="1">
    <source>
        <dbReference type="Pfam" id="PF01464"/>
    </source>
</evidence>
<accession>A0A0G0ZEQ1</accession>
<sequence>MKKHLVLLSIPARLILQAFLIGHLFAGQIEAGSEAGLKIVPTPSPQFVSAEAQAELEKFSSDGRSWTKFKYKKQIAKTASKYNLDPQLIYATIMTESEGNEFAYRFELSLNEASYCMGQILESTARSLGFNGKSVQLFEPGTCIDLIGKYHQRMIEAYGRLSSYQLARAYNSGSPWKRPVWGHLSRFKRWYYEEG</sequence>
<evidence type="ECO:0000313" key="2">
    <source>
        <dbReference type="EMBL" id="KKS47172.1"/>
    </source>
</evidence>
<protein>
    <recommendedName>
        <fullName evidence="1">Transglycosylase SLT domain-containing protein</fullName>
    </recommendedName>
</protein>
<dbReference type="AlphaFoldDB" id="A0A0G0ZEQ1"/>
<dbReference type="InterPro" id="IPR008258">
    <property type="entry name" value="Transglycosylase_SLT_dom_1"/>
</dbReference>
<dbReference type="Pfam" id="PF01464">
    <property type="entry name" value="SLT"/>
    <property type="match status" value="1"/>
</dbReference>
<dbReference type="Gene3D" id="1.10.530.10">
    <property type="match status" value="1"/>
</dbReference>
<proteinExistence type="predicted"/>
<reference evidence="2 3" key="1">
    <citation type="journal article" date="2015" name="Nature">
        <title>rRNA introns, odd ribosomes, and small enigmatic genomes across a large radiation of phyla.</title>
        <authorList>
            <person name="Brown C.T."/>
            <person name="Hug L.A."/>
            <person name="Thomas B.C."/>
            <person name="Sharon I."/>
            <person name="Castelle C.J."/>
            <person name="Singh A."/>
            <person name="Wilkins M.J."/>
            <person name="Williams K.H."/>
            <person name="Banfield J.F."/>
        </authorList>
    </citation>
    <scope>NUCLEOTIDE SEQUENCE [LARGE SCALE GENOMIC DNA]</scope>
</reference>
<dbReference type="EMBL" id="LCDD01000008">
    <property type="protein sequence ID" value="KKS47172.1"/>
    <property type="molecule type" value="Genomic_DNA"/>
</dbReference>
<gene>
    <name evidence="2" type="ORF">UV09_C0008G0038</name>
</gene>
<dbReference type="SUPFAM" id="SSF53955">
    <property type="entry name" value="Lysozyme-like"/>
    <property type="match status" value="1"/>
</dbReference>
<evidence type="ECO:0000313" key="3">
    <source>
        <dbReference type="Proteomes" id="UP000034320"/>
    </source>
</evidence>
<comment type="caution">
    <text evidence="2">The sequence shown here is derived from an EMBL/GenBank/DDBJ whole genome shotgun (WGS) entry which is preliminary data.</text>
</comment>
<dbReference type="Proteomes" id="UP000034320">
    <property type="component" value="Unassembled WGS sequence"/>
</dbReference>
<name>A0A0G0ZEQ1_9BACT</name>
<feature type="domain" description="Transglycosylase SLT" evidence="1">
    <location>
        <begin position="75"/>
        <end position="174"/>
    </location>
</feature>
<organism evidence="2 3">
    <name type="scientific">Candidatus Gottesmanbacteria bacterium GW2011_GWA2_42_18</name>
    <dbReference type="NCBI Taxonomy" id="1618442"/>
    <lineage>
        <taxon>Bacteria</taxon>
        <taxon>Candidatus Gottesmaniibacteriota</taxon>
    </lineage>
</organism>